<comment type="caution">
    <text evidence="1">The sequence shown here is derived from an EMBL/GenBank/DDBJ whole genome shotgun (WGS) entry which is preliminary data.</text>
</comment>
<sequence length="184" mass="20130">MLAAAECYLEAAAPADAARCFLAAGEPIRAAVAYVEQAMYREAADAYLSEGQFLWTAWLLAHRVDDIQSARALVEQRGQLDDIRWQLVRARCDAAQDIHAERILLVLGDVQRLQAWPDGAADPIEEWAVAVATALRRPDQAALIFAASARGGSAGAVVRWRDWFKREYGEELVLPPGLGEGNGQ</sequence>
<evidence type="ECO:0000313" key="2">
    <source>
        <dbReference type="Proteomes" id="UP000293781"/>
    </source>
</evidence>
<accession>A0A4Q7UE90</accession>
<evidence type="ECO:0000313" key="1">
    <source>
        <dbReference type="EMBL" id="RZT79582.1"/>
    </source>
</evidence>
<dbReference type="Proteomes" id="UP000293781">
    <property type="component" value="Unassembled WGS sequence"/>
</dbReference>
<protein>
    <recommendedName>
        <fullName evidence="3">Tetratricopeptide repeat protein</fullName>
    </recommendedName>
</protein>
<proteinExistence type="predicted"/>
<dbReference type="AlphaFoldDB" id="A0A4Q7UE90"/>
<reference evidence="1 2" key="1">
    <citation type="submission" date="2019-02" db="EMBL/GenBank/DDBJ databases">
        <title>Sequencing the genomes of 1000 actinobacteria strains.</title>
        <authorList>
            <person name="Klenk H.-P."/>
        </authorList>
    </citation>
    <scope>NUCLEOTIDE SEQUENCE [LARGE SCALE GENOMIC DNA]</scope>
    <source>
        <strain evidence="1 2">DSM 45888</strain>
    </source>
</reference>
<keyword evidence="2" id="KW-1185">Reference proteome</keyword>
<organism evidence="1 2">
    <name type="scientific">Micromonospora violae</name>
    <dbReference type="NCBI Taxonomy" id="1278207"/>
    <lineage>
        <taxon>Bacteria</taxon>
        <taxon>Bacillati</taxon>
        <taxon>Actinomycetota</taxon>
        <taxon>Actinomycetes</taxon>
        <taxon>Micromonosporales</taxon>
        <taxon>Micromonosporaceae</taxon>
        <taxon>Micromonospora</taxon>
    </lineage>
</organism>
<name>A0A4Q7UE90_9ACTN</name>
<gene>
    <name evidence="1" type="ORF">EV382_2798</name>
</gene>
<dbReference type="EMBL" id="SHKK01000001">
    <property type="protein sequence ID" value="RZT79582.1"/>
    <property type="molecule type" value="Genomic_DNA"/>
</dbReference>
<evidence type="ECO:0008006" key="3">
    <source>
        <dbReference type="Google" id="ProtNLM"/>
    </source>
</evidence>